<evidence type="ECO:0000256" key="10">
    <source>
        <dbReference type="RuleBase" id="RU363034"/>
    </source>
</evidence>
<evidence type="ECO:0000256" key="4">
    <source>
        <dbReference type="ARBA" id="ARBA00022801"/>
    </source>
</evidence>
<dbReference type="InterPro" id="IPR001314">
    <property type="entry name" value="Peptidase_S1A"/>
</dbReference>
<keyword evidence="3 11" id="KW-0732">Signal</keyword>
<comment type="catalytic activity">
    <reaction evidence="8">
        <text>Selective cleavage of 103-Arg-|-Ser-104 and 124-Ile-|-Ile-125 bonds in Limulus clotting factor B to form activated factor B. Cleavage of -Pro-Arg-|-Xaa- bonds in synthetic substrates.</text>
        <dbReference type="EC" id="3.4.21.84"/>
    </reaction>
</comment>
<evidence type="ECO:0000313" key="13">
    <source>
        <dbReference type="Proteomes" id="UP000046395"/>
    </source>
</evidence>
<keyword evidence="7" id="KW-1015">Disulfide bond</keyword>
<dbReference type="SUPFAM" id="SSF50494">
    <property type="entry name" value="Trypsin-like serine proteases"/>
    <property type="match status" value="1"/>
</dbReference>
<dbReference type="Pfam" id="PF00089">
    <property type="entry name" value="Trypsin"/>
    <property type="match status" value="1"/>
</dbReference>
<evidence type="ECO:0000256" key="5">
    <source>
        <dbReference type="ARBA" id="ARBA00022820"/>
    </source>
</evidence>
<dbReference type="STRING" id="70415.A0A5S6QYT2"/>
<dbReference type="GO" id="GO:0006508">
    <property type="term" value="P:proteolysis"/>
    <property type="evidence" value="ECO:0007669"/>
    <property type="project" value="UniProtKB-KW"/>
</dbReference>
<evidence type="ECO:0000256" key="6">
    <source>
        <dbReference type="ARBA" id="ARBA00022825"/>
    </source>
</evidence>
<dbReference type="InterPro" id="IPR033116">
    <property type="entry name" value="TRYPSIN_SER"/>
</dbReference>
<dbReference type="AlphaFoldDB" id="A0A5S6QYT2"/>
<evidence type="ECO:0000256" key="9">
    <source>
        <dbReference type="ARBA" id="ARBA00066707"/>
    </source>
</evidence>
<evidence type="ECO:0000256" key="8">
    <source>
        <dbReference type="ARBA" id="ARBA00052079"/>
    </source>
</evidence>
<keyword evidence="1" id="KW-0768">Sushi</keyword>
<dbReference type="InterPro" id="IPR043504">
    <property type="entry name" value="Peptidase_S1_PA_chymotrypsin"/>
</dbReference>
<reference evidence="14" key="1">
    <citation type="submission" date="2019-12" db="UniProtKB">
        <authorList>
            <consortium name="WormBaseParasite"/>
        </authorList>
    </citation>
    <scope>IDENTIFICATION</scope>
</reference>
<organism evidence="13 14">
    <name type="scientific">Trichuris muris</name>
    <name type="common">Mouse whipworm</name>
    <dbReference type="NCBI Taxonomy" id="70415"/>
    <lineage>
        <taxon>Eukaryota</taxon>
        <taxon>Metazoa</taxon>
        <taxon>Ecdysozoa</taxon>
        <taxon>Nematoda</taxon>
        <taxon>Enoplea</taxon>
        <taxon>Dorylaimia</taxon>
        <taxon>Trichinellida</taxon>
        <taxon>Trichuridae</taxon>
        <taxon>Trichuris</taxon>
    </lineage>
</organism>
<evidence type="ECO:0000259" key="12">
    <source>
        <dbReference type="PROSITE" id="PS50240"/>
    </source>
</evidence>
<accession>A0A5S6QYT2</accession>
<dbReference type="EC" id="3.4.21.84" evidence="9"/>
<feature type="signal peptide" evidence="11">
    <location>
        <begin position="1"/>
        <end position="18"/>
    </location>
</feature>
<dbReference type="GO" id="GO:0042381">
    <property type="term" value="P:hemolymph coagulation"/>
    <property type="evidence" value="ECO:0007669"/>
    <property type="project" value="UniProtKB-KW"/>
</dbReference>
<keyword evidence="2 10" id="KW-0645">Protease</keyword>
<proteinExistence type="predicted"/>
<keyword evidence="13" id="KW-1185">Reference proteome</keyword>
<dbReference type="InterPro" id="IPR009003">
    <property type="entry name" value="Peptidase_S1_PA"/>
</dbReference>
<dbReference type="WBParaSite" id="TMUE_3000012062.1">
    <property type="protein sequence ID" value="TMUE_3000012062.1"/>
    <property type="gene ID" value="WBGene00289839"/>
</dbReference>
<dbReference type="PRINTS" id="PR00722">
    <property type="entry name" value="CHYMOTRYPSIN"/>
</dbReference>
<dbReference type="PROSITE" id="PS00134">
    <property type="entry name" value="TRYPSIN_HIS"/>
    <property type="match status" value="1"/>
</dbReference>
<sequence>MRSLFVFVALASCQVTLGNPVQCGVPQYPVRKTPPNGNRVVGGWEAQAHSLPWTVRLVTFLDDNLTMAAHCGGSLIQMKPGNGTDMVLSASHCFFDPENFAWFPVSRVYALVGIHNHRNKNEQSRRVLKAKSLICDRKFAEVKHAEDIALIQLAEMVPYTDKTRPICLPEKDEELTPGKECFVSGWGVTSETGPGSDVLLMVHVKALENSKCFRQVYRDIVFCAGHLEGGKDACEGDSGGPLFCEVDGKYVQYGIVSQGDGCARRNLPGEYTKLSKFIGWLEDNVKTMQGYDKGPVVKTAKFFCKTGITFHETSSNTD</sequence>
<protein>
    <recommendedName>
        <fullName evidence="9">limulus clotting factor C</fullName>
        <ecNumber evidence="9">3.4.21.84</ecNumber>
    </recommendedName>
</protein>
<dbReference type="GO" id="GO:0004252">
    <property type="term" value="F:serine-type endopeptidase activity"/>
    <property type="evidence" value="ECO:0007669"/>
    <property type="project" value="InterPro"/>
</dbReference>
<evidence type="ECO:0000313" key="14">
    <source>
        <dbReference type="WBParaSite" id="TMUE_3000012062.1"/>
    </source>
</evidence>
<evidence type="ECO:0000256" key="7">
    <source>
        <dbReference type="ARBA" id="ARBA00023157"/>
    </source>
</evidence>
<dbReference type="SMART" id="SM00020">
    <property type="entry name" value="Tryp_SPc"/>
    <property type="match status" value="1"/>
</dbReference>
<dbReference type="FunFam" id="2.40.10.10:FF:000120">
    <property type="entry name" value="Putative serine protease"/>
    <property type="match status" value="1"/>
</dbReference>
<keyword evidence="5" id="KW-0353">Hemolymph clotting</keyword>
<dbReference type="PANTHER" id="PTHR24252:SF18">
    <property type="entry name" value="OVOCHYMASE 1"/>
    <property type="match status" value="1"/>
</dbReference>
<dbReference type="Proteomes" id="UP000046395">
    <property type="component" value="Unassembled WGS sequence"/>
</dbReference>
<dbReference type="Gene3D" id="2.40.10.10">
    <property type="entry name" value="Trypsin-like serine proteases"/>
    <property type="match status" value="1"/>
</dbReference>
<feature type="chain" id="PRO_5024382681" description="limulus clotting factor C" evidence="11">
    <location>
        <begin position="19"/>
        <end position="318"/>
    </location>
</feature>
<dbReference type="PROSITE" id="PS50240">
    <property type="entry name" value="TRYPSIN_DOM"/>
    <property type="match status" value="1"/>
</dbReference>
<keyword evidence="4 10" id="KW-0378">Hydrolase</keyword>
<evidence type="ECO:0000256" key="3">
    <source>
        <dbReference type="ARBA" id="ARBA00022729"/>
    </source>
</evidence>
<feature type="domain" description="Peptidase S1" evidence="12">
    <location>
        <begin position="40"/>
        <end position="286"/>
    </location>
</feature>
<dbReference type="PROSITE" id="PS00135">
    <property type="entry name" value="TRYPSIN_SER"/>
    <property type="match status" value="1"/>
</dbReference>
<dbReference type="PANTHER" id="PTHR24252">
    <property type="entry name" value="ACROSIN-RELATED"/>
    <property type="match status" value="1"/>
</dbReference>
<dbReference type="CDD" id="cd00190">
    <property type="entry name" value="Tryp_SPc"/>
    <property type="match status" value="1"/>
</dbReference>
<evidence type="ECO:0000256" key="11">
    <source>
        <dbReference type="SAM" id="SignalP"/>
    </source>
</evidence>
<name>A0A5S6QYT2_TRIMR</name>
<dbReference type="InterPro" id="IPR001254">
    <property type="entry name" value="Trypsin_dom"/>
</dbReference>
<evidence type="ECO:0000256" key="2">
    <source>
        <dbReference type="ARBA" id="ARBA00022670"/>
    </source>
</evidence>
<evidence type="ECO:0000256" key="1">
    <source>
        <dbReference type="ARBA" id="ARBA00022659"/>
    </source>
</evidence>
<keyword evidence="6 10" id="KW-0720">Serine protease</keyword>
<dbReference type="InterPro" id="IPR018114">
    <property type="entry name" value="TRYPSIN_HIS"/>
</dbReference>